<dbReference type="Proteomes" id="UP001652741">
    <property type="component" value="Chromosome ssa10"/>
</dbReference>
<organism evidence="2 3">
    <name type="scientific">Salmo salar</name>
    <name type="common">Atlantic salmon</name>
    <dbReference type="NCBI Taxonomy" id="8030"/>
    <lineage>
        <taxon>Eukaryota</taxon>
        <taxon>Metazoa</taxon>
        <taxon>Chordata</taxon>
        <taxon>Craniata</taxon>
        <taxon>Vertebrata</taxon>
        <taxon>Euteleostomi</taxon>
        <taxon>Actinopterygii</taxon>
        <taxon>Neopterygii</taxon>
        <taxon>Teleostei</taxon>
        <taxon>Protacanthopterygii</taxon>
        <taxon>Salmoniformes</taxon>
        <taxon>Salmonidae</taxon>
        <taxon>Salmoninae</taxon>
        <taxon>Salmo</taxon>
    </lineage>
</organism>
<dbReference type="AlphaFoldDB" id="A0A1S3KM21"/>
<keyword evidence="2" id="KW-1185">Reference proteome</keyword>
<dbReference type="GeneID" id="106560833"/>
<dbReference type="InterPro" id="IPR013819">
    <property type="entry name" value="LipOase_C"/>
</dbReference>
<dbReference type="InterPro" id="IPR036226">
    <property type="entry name" value="LipOase_C_sf"/>
</dbReference>
<keyword evidence="3" id="KW-0413">Isomerase</keyword>
<protein>
    <submittedName>
        <fullName evidence="3">Hydroperoxide isomerase ALOXE3</fullName>
    </submittedName>
</protein>
<dbReference type="Gene3D" id="1.20.245.10">
    <property type="entry name" value="Lipoxygenase-1, Domain 5"/>
    <property type="match status" value="1"/>
</dbReference>
<evidence type="ECO:0000313" key="2">
    <source>
        <dbReference type="Proteomes" id="UP001652741"/>
    </source>
</evidence>
<name>A0A1S3KM21_SALSA</name>
<dbReference type="PROSITE" id="PS51393">
    <property type="entry name" value="LIPOXYGENASE_3"/>
    <property type="match status" value="1"/>
</dbReference>
<dbReference type="SUPFAM" id="SSF48484">
    <property type="entry name" value="Lipoxigenase"/>
    <property type="match status" value="1"/>
</dbReference>
<gene>
    <name evidence="3" type="primary">LOC106560833</name>
</gene>
<sequence length="76" mass="8390">MPNCPTSMTHPPPQTKVTLTEDEILSILPDINSTCNLFSTLSLLSQPTADYVPLCQYREPVFSSGAPRRLVEKVQA</sequence>
<dbReference type="KEGG" id="sasa:106560833"/>
<evidence type="ECO:0000313" key="3">
    <source>
        <dbReference type="RefSeq" id="XP_013979661.1"/>
    </source>
</evidence>
<proteinExistence type="predicted"/>
<reference evidence="3" key="1">
    <citation type="submission" date="2025-08" db="UniProtKB">
        <authorList>
            <consortium name="RefSeq"/>
        </authorList>
    </citation>
    <scope>IDENTIFICATION</scope>
</reference>
<dbReference type="GO" id="GO:0016702">
    <property type="term" value="F:oxidoreductase activity, acting on single donors with incorporation of molecular oxygen, incorporation of two atoms of oxygen"/>
    <property type="evidence" value="ECO:0007669"/>
    <property type="project" value="InterPro"/>
</dbReference>
<evidence type="ECO:0000259" key="1">
    <source>
        <dbReference type="PROSITE" id="PS51393"/>
    </source>
</evidence>
<feature type="domain" description="Lipoxygenase" evidence="1">
    <location>
        <begin position="1"/>
        <end position="76"/>
    </location>
</feature>
<dbReference type="GO" id="GO:0046872">
    <property type="term" value="F:metal ion binding"/>
    <property type="evidence" value="ECO:0007669"/>
    <property type="project" value="InterPro"/>
</dbReference>
<dbReference type="RefSeq" id="XP_013979661.1">
    <property type="nucleotide sequence ID" value="XM_014124186.2"/>
</dbReference>
<accession>A0A1S3KM21</accession>